<dbReference type="CDD" id="cd11368">
    <property type="entry name" value="RNase_PH_RRP45"/>
    <property type="match status" value="1"/>
</dbReference>
<dbReference type="KEGG" id="slb:AWJ20_237"/>
<dbReference type="PANTHER" id="PTHR11097:SF14">
    <property type="entry name" value="EXOSOME COMPLEX COMPONENT RRP45"/>
    <property type="match status" value="1"/>
</dbReference>
<dbReference type="GO" id="GO:0071038">
    <property type="term" value="P:TRAMP-dependent tRNA surveillance pathway"/>
    <property type="evidence" value="ECO:0007669"/>
    <property type="project" value="TreeGrafter"/>
</dbReference>
<dbReference type="Proteomes" id="UP000189580">
    <property type="component" value="Chromosome a"/>
</dbReference>
<keyword evidence="6" id="KW-0698">rRNA processing</keyword>
<evidence type="ECO:0000259" key="12">
    <source>
        <dbReference type="Pfam" id="PF03725"/>
    </source>
</evidence>
<evidence type="ECO:0000256" key="8">
    <source>
        <dbReference type="ARBA" id="ARBA00022884"/>
    </source>
</evidence>
<dbReference type="GO" id="GO:0034475">
    <property type="term" value="P:U4 snRNA 3'-end processing"/>
    <property type="evidence" value="ECO:0007669"/>
    <property type="project" value="TreeGrafter"/>
</dbReference>
<dbReference type="GO" id="GO:0000176">
    <property type="term" value="C:nuclear exosome (RNase complex)"/>
    <property type="evidence" value="ECO:0007669"/>
    <property type="project" value="TreeGrafter"/>
</dbReference>
<keyword evidence="8" id="KW-0694">RNA-binding</keyword>
<protein>
    <recommendedName>
        <fullName evidence="4">Exosome complex component RRP45</fullName>
    </recommendedName>
    <alternativeName>
        <fullName evidence="10">Ribosomal RNA-processing protein 45</fullName>
    </alternativeName>
</protein>
<dbReference type="GeneID" id="30034273"/>
<dbReference type="EMBL" id="CP014501">
    <property type="protein sequence ID" value="ANB12006.1"/>
    <property type="molecule type" value="Genomic_DNA"/>
</dbReference>
<dbReference type="InterPro" id="IPR027408">
    <property type="entry name" value="PNPase/RNase_PH_dom_sf"/>
</dbReference>
<dbReference type="InterPro" id="IPR015847">
    <property type="entry name" value="ExoRNase_PH_dom2"/>
</dbReference>
<gene>
    <name evidence="13" type="primary">RRP45</name>
    <name evidence="13" type="ORF">AWJ20_237</name>
</gene>
<evidence type="ECO:0000256" key="6">
    <source>
        <dbReference type="ARBA" id="ARBA00022552"/>
    </source>
</evidence>
<dbReference type="GO" id="GO:0016075">
    <property type="term" value="P:rRNA catabolic process"/>
    <property type="evidence" value="ECO:0007669"/>
    <property type="project" value="TreeGrafter"/>
</dbReference>
<name>A0A167CR44_9ASCO</name>
<dbReference type="OrthoDB" id="10264038at2759"/>
<dbReference type="GO" id="GO:0071028">
    <property type="term" value="P:nuclear mRNA surveillance"/>
    <property type="evidence" value="ECO:0007669"/>
    <property type="project" value="TreeGrafter"/>
</dbReference>
<dbReference type="GO" id="GO:0034473">
    <property type="term" value="P:U1 snRNA 3'-end processing"/>
    <property type="evidence" value="ECO:0007669"/>
    <property type="project" value="TreeGrafter"/>
</dbReference>
<organism evidence="13 14">
    <name type="scientific">Sugiyamaella lignohabitans</name>
    <dbReference type="NCBI Taxonomy" id="796027"/>
    <lineage>
        <taxon>Eukaryota</taxon>
        <taxon>Fungi</taxon>
        <taxon>Dikarya</taxon>
        <taxon>Ascomycota</taxon>
        <taxon>Saccharomycotina</taxon>
        <taxon>Dipodascomycetes</taxon>
        <taxon>Dipodascales</taxon>
        <taxon>Trichomonascaceae</taxon>
        <taxon>Sugiyamaella</taxon>
    </lineage>
</organism>
<feature type="domain" description="Exoribonuclease phosphorolytic" evidence="11">
    <location>
        <begin position="32"/>
        <end position="164"/>
    </location>
</feature>
<evidence type="ECO:0000256" key="10">
    <source>
        <dbReference type="ARBA" id="ARBA00077933"/>
    </source>
</evidence>
<dbReference type="PANTHER" id="PTHR11097">
    <property type="entry name" value="EXOSOME COMPLEX EXONUCLEASE RIBOSOMAL RNA PROCESSING PROTEIN"/>
    <property type="match status" value="1"/>
</dbReference>
<dbReference type="Pfam" id="PF03725">
    <property type="entry name" value="RNase_PH_C"/>
    <property type="match status" value="1"/>
</dbReference>
<dbReference type="GO" id="GO:0005730">
    <property type="term" value="C:nucleolus"/>
    <property type="evidence" value="ECO:0007669"/>
    <property type="project" value="UniProtKB-SubCell"/>
</dbReference>
<comment type="subcellular location">
    <subcellularLocation>
        <location evidence="1">Cytoplasm</location>
    </subcellularLocation>
    <subcellularLocation>
        <location evidence="2">Nucleus</location>
        <location evidence="2">Nucleolus</location>
    </subcellularLocation>
</comment>
<dbReference type="Gene3D" id="3.30.230.70">
    <property type="entry name" value="GHMP Kinase, N-terminal domain"/>
    <property type="match status" value="1"/>
</dbReference>
<keyword evidence="5" id="KW-0963">Cytoplasm</keyword>
<evidence type="ECO:0000256" key="7">
    <source>
        <dbReference type="ARBA" id="ARBA00022835"/>
    </source>
</evidence>
<dbReference type="GO" id="GO:0034476">
    <property type="term" value="P:U5 snRNA 3'-end processing"/>
    <property type="evidence" value="ECO:0007669"/>
    <property type="project" value="TreeGrafter"/>
</dbReference>
<dbReference type="InterPro" id="IPR020568">
    <property type="entry name" value="Ribosomal_Su5_D2-typ_SF"/>
</dbReference>
<dbReference type="GO" id="GO:0000467">
    <property type="term" value="P:exonucleolytic trimming to generate mature 3'-end of 5.8S rRNA from tricistronic rRNA transcript (SSU-rRNA, 5.8S rRNA, LSU-rRNA)"/>
    <property type="evidence" value="ECO:0007669"/>
    <property type="project" value="UniProtKB-ARBA"/>
</dbReference>
<dbReference type="GO" id="GO:0000177">
    <property type="term" value="C:cytoplasmic exosome (RNase complex)"/>
    <property type="evidence" value="ECO:0007669"/>
    <property type="project" value="UniProtKB-ARBA"/>
</dbReference>
<evidence type="ECO:0000313" key="14">
    <source>
        <dbReference type="Proteomes" id="UP000189580"/>
    </source>
</evidence>
<reference evidence="13 14" key="1">
    <citation type="submission" date="2016-02" db="EMBL/GenBank/DDBJ databases">
        <title>Complete genome sequence and transcriptome regulation of the pentose utilising yeast Sugiyamaella lignohabitans.</title>
        <authorList>
            <person name="Bellasio M."/>
            <person name="Peymann A."/>
            <person name="Valli M."/>
            <person name="Sipitzky M."/>
            <person name="Graf A."/>
            <person name="Sauer M."/>
            <person name="Marx H."/>
            <person name="Mattanovich D."/>
        </authorList>
    </citation>
    <scope>NUCLEOTIDE SEQUENCE [LARGE SCALE GENOMIC DNA]</scope>
    <source>
        <strain evidence="13 14">CBS 10342</strain>
    </source>
</reference>
<accession>A0A167CR44</accession>
<keyword evidence="7" id="KW-0271">Exosome</keyword>
<comment type="similarity">
    <text evidence="3">Belongs to the RNase PH family.</text>
</comment>
<dbReference type="FunFam" id="3.30.230.70:FF:000005">
    <property type="entry name" value="Exosome complex component RRP45"/>
    <property type="match status" value="1"/>
</dbReference>
<evidence type="ECO:0000256" key="1">
    <source>
        <dbReference type="ARBA" id="ARBA00004496"/>
    </source>
</evidence>
<evidence type="ECO:0000256" key="2">
    <source>
        <dbReference type="ARBA" id="ARBA00004604"/>
    </source>
</evidence>
<dbReference type="InterPro" id="IPR033100">
    <property type="entry name" value="Rrp45"/>
</dbReference>
<evidence type="ECO:0000259" key="11">
    <source>
        <dbReference type="Pfam" id="PF01138"/>
    </source>
</evidence>
<evidence type="ECO:0000256" key="4">
    <source>
        <dbReference type="ARBA" id="ARBA00019572"/>
    </source>
</evidence>
<evidence type="ECO:0000256" key="5">
    <source>
        <dbReference type="ARBA" id="ARBA00022490"/>
    </source>
</evidence>
<dbReference type="InterPro" id="IPR001247">
    <property type="entry name" value="ExoRNase_PH_dom1"/>
</dbReference>
<dbReference type="AlphaFoldDB" id="A0A167CR44"/>
<feature type="domain" description="Exoribonuclease phosphorolytic" evidence="12">
    <location>
        <begin position="232"/>
        <end position="286"/>
    </location>
</feature>
<dbReference type="SUPFAM" id="SSF55666">
    <property type="entry name" value="Ribonuclease PH domain 2-like"/>
    <property type="match status" value="1"/>
</dbReference>
<dbReference type="GO" id="GO:0071035">
    <property type="term" value="P:nuclear polyadenylation-dependent rRNA catabolic process"/>
    <property type="evidence" value="ECO:0007669"/>
    <property type="project" value="TreeGrafter"/>
</dbReference>
<keyword evidence="9" id="KW-0539">Nucleus</keyword>
<dbReference type="GO" id="GO:0035925">
    <property type="term" value="F:mRNA 3'-UTR AU-rich region binding"/>
    <property type="evidence" value="ECO:0007669"/>
    <property type="project" value="TreeGrafter"/>
</dbReference>
<dbReference type="RefSeq" id="XP_018734483.1">
    <property type="nucleotide sequence ID" value="XM_018879310.1"/>
</dbReference>
<proteinExistence type="inferred from homology"/>
<keyword evidence="14" id="KW-1185">Reference proteome</keyword>
<dbReference type="InterPro" id="IPR036345">
    <property type="entry name" value="ExoRNase_PH_dom2_sf"/>
</dbReference>
<sequence>MPKRKDISLNERQFILSLLKDSQRLDGRAIDQFRKVDLKFGDSLGHAEVQLGKTRLVVRVSAEVSKPYEDRPYEGTFIITTDVSSMASPLFENNRSSDDEMLMTRLIEKAIRRSNALDLESLCIVAGKSCWMIRADVHYLSYDGGLVDASCIGVIAALMHFRRPDTSIDGDQTIIHSVEERVPVPLSILHVPICVTFSFFKVDEVPSSTENPVAAIPGSGQSANGVPTADDSAILVIDATAQEEALRHSELTITINKNRDICQIAKPGGYSVEALTILECANKAYKIATNITDLIYRRLKEDESKRNAGNLVPLTAENER</sequence>
<dbReference type="Pfam" id="PF01138">
    <property type="entry name" value="RNase_PH"/>
    <property type="match status" value="1"/>
</dbReference>
<evidence type="ECO:0000256" key="3">
    <source>
        <dbReference type="ARBA" id="ARBA00006678"/>
    </source>
</evidence>
<evidence type="ECO:0000313" key="13">
    <source>
        <dbReference type="EMBL" id="ANB12006.1"/>
    </source>
</evidence>
<dbReference type="InterPro" id="IPR050590">
    <property type="entry name" value="Exosome_comp_Rrp42_subfam"/>
</dbReference>
<evidence type="ECO:0000256" key="9">
    <source>
        <dbReference type="ARBA" id="ARBA00023242"/>
    </source>
</evidence>
<dbReference type="SUPFAM" id="SSF54211">
    <property type="entry name" value="Ribosomal protein S5 domain 2-like"/>
    <property type="match status" value="1"/>
</dbReference>